<dbReference type="Pfam" id="PF02277">
    <property type="entry name" value="DBI_PRT"/>
    <property type="match status" value="1"/>
</dbReference>
<name>A0A9E2BEK9_PSYF1</name>
<keyword evidence="6 10" id="KW-0328">Glycosyltransferase</keyword>
<evidence type="ECO:0000256" key="5">
    <source>
        <dbReference type="ARBA" id="ARBA00022573"/>
    </source>
</evidence>
<dbReference type="AlphaFoldDB" id="A0A9E2BEK9"/>
<evidence type="ECO:0000256" key="1">
    <source>
        <dbReference type="ARBA" id="ARBA00005049"/>
    </source>
</evidence>
<sequence length="69" mass="7938">MELIGKTINSIISLDREAMAKARVRQDQFTKPRGSLGRLEEFSNQGDSKIISLTLMSWRRVDTGWYYAT</sequence>
<proteinExistence type="inferred from homology"/>
<evidence type="ECO:0000256" key="3">
    <source>
        <dbReference type="ARBA" id="ARBA00011991"/>
    </source>
</evidence>
<dbReference type="InterPro" id="IPR036087">
    <property type="entry name" value="Nict_dMeBzImd_PRibTrfase_sf"/>
</dbReference>
<dbReference type="GO" id="GO:0008939">
    <property type="term" value="F:nicotinate-nucleotide-dimethylbenzimidazole phosphoribosyltransferase activity"/>
    <property type="evidence" value="ECO:0007669"/>
    <property type="project" value="UniProtKB-EC"/>
</dbReference>
<comment type="pathway">
    <text evidence="1">Nucleoside biosynthesis; alpha-ribazole biosynthesis; alpha-ribazole from 5,6-dimethylbenzimidazole: step 1/2.</text>
</comment>
<dbReference type="InterPro" id="IPR023195">
    <property type="entry name" value="Nict_dMeBzImd_PRibTrfase_N"/>
</dbReference>
<evidence type="ECO:0000256" key="9">
    <source>
        <dbReference type="ARBA" id="ARBA00047340"/>
    </source>
</evidence>
<dbReference type="EC" id="2.4.2.21" evidence="3"/>
<gene>
    <name evidence="10" type="primary">cobT_2</name>
    <name evidence="10" type="ORF">DDT42_00015</name>
</gene>
<dbReference type="Gene3D" id="1.10.1610.10">
    <property type="match status" value="1"/>
</dbReference>
<keyword evidence="5" id="KW-0169">Cobalamin biosynthesis</keyword>
<dbReference type="GO" id="GO:0009236">
    <property type="term" value="P:cobalamin biosynthetic process"/>
    <property type="evidence" value="ECO:0007669"/>
    <property type="project" value="UniProtKB-KW"/>
</dbReference>
<keyword evidence="7 10" id="KW-0808">Transferase</keyword>
<evidence type="ECO:0000256" key="7">
    <source>
        <dbReference type="ARBA" id="ARBA00022679"/>
    </source>
</evidence>
<evidence type="ECO:0000313" key="10">
    <source>
        <dbReference type="EMBL" id="MBT9144183.1"/>
    </source>
</evidence>
<comment type="catalytic activity">
    <reaction evidence="9">
        <text>5,6-dimethylbenzimidazole + nicotinate beta-D-ribonucleotide = alpha-ribazole 5'-phosphate + nicotinate + H(+)</text>
        <dbReference type="Rhea" id="RHEA:11196"/>
        <dbReference type="ChEBI" id="CHEBI:15378"/>
        <dbReference type="ChEBI" id="CHEBI:15890"/>
        <dbReference type="ChEBI" id="CHEBI:32544"/>
        <dbReference type="ChEBI" id="CHEBI:57502"/>
        <dbReference type="ChEBI" id="CHEBI:57918"/>
        <dbReference type="EC" id="2.4.2.21"/>
    </reaction>
</comment>
<dbReference type="Proteomes" id="UP000811545">
    <property type="component" value="Unassembled WGS sequence"/>
</dbReference>
<evidence type="ECO:0000313" key="11">
    <source>
        <dbReference type="Proteomes" id="UP000811545"/>
    </source>
</evidence>
<comment type="caution">
    <text evidence="10">The sequence shown here is derived from an EMBL/GenBank/DDBJ whole genome shotgun (WGS) entry which is preliminary data.</text>
</comment>
<dbReference type="EMBL" id="QLTW01000001">
    <property type="protein sequence ID" value="MBT9144183.1"/>
    <property type="molecule type" value="Genomic_DNA"/>
</dbReference>
<evidence type="ECO:0000256" key="6">
    <source>
        <dbReference type="ARBA" id="ARBA00022676"/>
    </source>
</evidence>
<evidence type="ECO:0000256" key="2">
    <source>
        <dbReference type="ARBA" id="ARBA00007110"/>
    </source>
</evidence>
<evidence type="ECO:0000256" key="8">
    <source>
        <dbReference type="ARBA" id="ARBA00030686"/>
    </source>
</evidence>
<comment type="similarity">
    <text evidence="2">Belongs to the CobT family.</text>
</comment>
<dbReference type="SUPFAM" id="SSF52733">
    <property type="entry name" value="Nicotinate mononucleotide:5,6-dimethylbenzimidazole phosphoribosyltransferase (CobT)"/>
    <property type="match status" value="1"/>
</dbReference>
<reference evidence="10 11" key="1">
    <citation type="journal article" date="2021" name="bioRxiv">
        <title>Unique metabolic strategies in Hadean analogues reveal hints for primordial physiology.</title>
        <authorList>
            <person name="Nobu M.K."/>
            <person name="Nakai R."/>
            <person name="Tamazawa S."/>
            <person name="Mori H."/>
            <person name="Toyoda A."/>
            <person name="Ijiri A."/>
            <person name="Suzuki S."/>
            <person name="Kurokawa K."/>
            <person name="Kamagata Y."/>
            <person name="Tamaki H."/>
        </authorList>
    </citation>
    <scope>NUCLEOTIDE SEQUENCE [LARGE SCALE GENOMIC DNA]</scope>
    <source>
        <strain evidence="10">BS525</strain>
    </source>
</reference>
<dbReference type="InterPro" id="IPR003200">
    <property type="entry name" value="Nict_dMeBzImd_PRibTrfase"/>
</dbReference>
<evidence type="ECO:0000256" key="4">
    <source>
        <dbReference type="ARBA" id="ARBA00015486"/>
    </source>
</evidence>
<accession>A0A9E2BEK9</accession>
<protein>
    <recommendedName>
        <fullName evidence="4">Nicotinate-nucleotide--dimethylbenzimidazole phosphoribosyltransferase</fullName>
        <ecNumber evidence="3">2.4.2.21</ecNumber>
    </recommendedName>
    <alternativeName>
        <fullName evidence="8">N(1)-alpha-phosphoribosyltransferase</fullName>
    </alternativeName>
</protein>
<organism evidence="10 11">
    <name type="scientific">Psychracetigena formicireducens</name>
    <dbReference type="NCBI Taxonomy" id="2986056"/>
    <lineage>
        <taxon>Bacteria</taxon>
        <taxon>Bacillati</taxon>
        <taxon>Candidatus Lithacetigenota</taxon>
        <taxon>Candidatus Psychracetigena</taxon>
    </lineage>
</organism>